<keyword evidence="6" id="KW-0832">Ubl conjugation</keyword>
<reference evidence="12 13" key="1">
    <citation type="submission" date="2020-05" db="EMBL/GenBank/DDBJ databases">
        <authorList>
            <person name="Campoy J."/>
            <person name="Schneeberger K."/>
            <person name="Spophaly S."/>
        </authorList>
    </citation>
    <scope>NUCLEOTIDE SEQUENCE [LARGE SCALE GENOMIC DNA]</scope>
    <source>
        <strain evidence="12">PruArmRojPasFocal</strain>
    </source>
</reference>
<feature type="compositionally biased region" description="Basic and acidic residues" evidence="10">
    <location>
        <begin position="151"/>
        <end position="165"/>
    </location>
</feature>
<evidence type="ECO:0000259" key="11">
    <source>
        <dbReference type="Pfam" id="PF10497"/>
    </source>
</evidence>
<name>A0A6J5VR86_PRUAR</name>
<comment type="subcellular location">
    <subcellularLocation>
        <location evidence="2">Cytoplasm</location>
    </subcellularLocation>
    <subcellularLocation>
        <location evidence="1">Nucleus</location>
    </subcellularLocation>
</comment>
<evidence type="ECO:0000256" key="4">
    <source>
        <dbReference type="ARBA" id="ARBA00022499"/>
    </source>
</evidence>
<feature type="region of interest" description="Disordered" evidence="10">
    <location>
        <begin position="133"/>
        <end position="165"/>
    </location>
</feature>
<keyword evidence="4" id="KW-1017">Isopeptide bond</keyword>
<evidence type="ECO:0000256" key="10">
    <source>
        <dbReference type="SAM" id="MobiDB-lite"/>
    </source>
</evidence>
<dbReference type="Proteomes" id="UP000507222">
    <property type="component" value="Unassembled WGS sequence"/>
</dbReference>
<evidence type="ECO:0000256" key="6">
    <source>
        <dbReference type="ARBA" id="ARBA00022843"/>
    </source>
</evidence>
<dbReference type="Pfam" id="PF10497">
    <property type="entry name" value="zf-4CXXC_R1"/>
    <property type="match status" value="1"/>
</dbReference>
<evidence type="ECO:0000256" key="5">
    <source>
        <dbReference type="ARBA" id="ARBA00022553"/>
    </source>
</evidence>
<evidence type="ECO:0000256" key="8">
    <source>
        <dbReference type="ARBA" id="ARBA00023163"/>
    </source>
</evidence>
<feature type="compositionally biased region" description="Basic and acidic residues" evidence="10">
    <location>
        <begin position="320"/>
        <end position="334"/>
    </location>
</feature>
<dbReference type="InterPro" id="IPR018866">
    <property type="entry name" value="Znf-4CXXC_R1"/>
</dbReference>
<evidence type="ECO:0000256" key="7">
    <source>
        <dbReference type="ARBA" id="ARBA00023015"/>
    </source>
</evidence>
<dbReference type="PANTHER" id="PTHR31169">
    <property type="entry name" value="OS05G0300700 PROTEIN"/>
    <property type="match status" value="1"/>
</dbReference>
<evidence type="ECO:0000256" key="9">
    <source>
        <dbReference type="ARBA" id="ARBA00023242"/>
    </source>
</evidence>
<evidence type="ECO:0000313" key="13">
    <source>
        <dbReference type="Proteomes" id="UP000507222"/>
    </source>
</evidence>
<accession>A0A6J5VR86</accession>
<keyword evidence="3" id="KW-0963">Cytoplasm</keyword>
<dbReference type="InterPro" id="IPR040221">
    <property type="entry name" value="CDCA7/CDA7L"/>
</dbReference>
<feature type="region of interest" description="Disordered" evidence="10">
    <location>
        <begin position="295"/>
        <end position="387"/>
    </location>
</feature>
<organism evidence="12 13">
    <name type="scientific">Prunus armeniaca</name>
    <name type="common">Apricot</name>
    <name type="synonym">Armeniaca vulgaris</name>
    <dbReference type="NCBI Taxonomy" id="36596"/>
    <lineage>
        <taxon>Eukaryota</taxon>
        <taxon>Viridiplantae</taxon>
        <taxon>Streptophyta</taxon>
        <taxon>Embryophyta</taxon>
        <taxon>Tracheophyta</taxon>
        <taxon>Spermatophyta</taxon>
        <taxon>Magnoliopsida</taxon>
        <taxon>eudicotyledons</taxon>
        <taxon>Gunneridae</taxon>
        <taxon>Pentapetalae</taxon>
        <taxon>rosids</taxon>
        <taxon>fabids</taxon>
        <taxon>Rosales</taxon>
        <taxon>Rosaceae</taxon>
        <taxon>Amygdaloideae</taxon>
        <taxon>Amygdaleae</taxon>
        <taxon>Prunus</taxon>
    </lineage>
</organism>
<keyword evidence="5" id="KW-0597">Phosphoprotein</keyword>
<keyword evidence="7" id="KW-0805">Transcription regulation</keyword>
<sequence>MVGKVEDCGSRGLKAEVYTEEHEKQLGDCNTSWPPGWDLVKGETCHQCRHKLLASIHIAANVTGPRALCGDCLYTRYGENSLKPTKILIGVCPVCRDSATAIFAVKQKGGNPLVSKLGYKSVAHYLIQTHHSQIKSETSGAEVAEEGSEPSSHDEFLESTRHQPEDLRHDEGFFTTEEKMGEVHFLGIKHVDVNDVGKLDDVAAADANDGEAKEKPRRETRDVAMKQLMATIQTFDVIRLAQGMNINRAILFGIRRKVSISSSHTTSTHPKSLRVSSPRACLRISTGNRFNISSFTEETHQSPLPPVFNGGSEKSRPRRHSEVNSDEGTVRMELQRFQGTSSSGTKGSKEQGEIAEAGSFGLLAEAQAESCPSKTFPESERPFCSDQNPQLWVPAKALF</sequence>
<evidence type="ECO:0000256" key="2">
    <source>
        <dbReference type="ARBA" id="ARBA00004496"/>
    </source>
</evidence>
<keyword evidence="8" id="KW-0804">Transcription</keyword>
<dbReference type="AlphaFoldDB" id="A0A6J5VR86"/>
<evidence type="ECO:0000256" key="1">
    <source>
        <dbReference type="ARBA" id="ARBA00004123"/>
    </source>
</evidence>
<evidence type="ECO:0000313" key="12">
    <source>
        <dbReference type="EMBL" id="CAB4290324.1"/>
    </source>
</evidence>
<dbReference type="GO" id="GO:0005737">
    <property type="term" value="C:cytoplasm"/>
    <property type="evidence" value="ECO:0007669"/>
    <property type="project" value="UniProtKB-SubCell"/>
</dbReference>
<dbReference type="PANTHER" id="PTHR31169:SF33">
    <property type="entry name" value="CELL DIVISION CYCLE-ASSOCIATED 7-LIKE PROTEIN"/>
    <property type="match status" value="1"/>
</dbReference>
<protein>
    <recommendedName>
        <fullName evidence="11">Zinc-finger domain-containing protein</fullName>
    </recommendedName>
</protein>
<dbReference type="GO" id="GO:0006355">
    <property type="term" value="P:regulation of DNA-templated transcription"/>
    <property type="evidence" value="ECO:0007669"/>
    <property type="project" value="InterPro"/>
</dbReference>
<gene>
    <name evidence="12" type="ORF">CURHAP_LOCUS50269</name>
</gene>
<proteinExistence type="predicted"/>
<dbReference type="EMBL" id="CAEKDK010000008">
    <property type="protein sequence ID" value="CAB4290324.1"/>
    <property type="molecule type" value="Genomic_DNA"/>
</dbReference>
<keyword evidence="9" id="KW-0539">Nucleus</keyword>
<evidence type="ECO:0000256" key="3">
    <source>
        <dbReference type="ARBA" id="ARBA00022490"/>
    </source>
</evidence>
<feature type="domain" description="Zinc-finger" evidence="11">
    <location>
        <begin position="39"/>
        <end position="126"/>
    </location>
</feature>
<dbReference type="GO" id="GO:0005634">
    <property type="term" value="C:nucleus"/>
    <property type="evidence" value="ECO:0007669"/>
    <property type="project" value="UniProtKB-SubCell"/>
</dbReference>